<dbReference type="GO" id="GO:0007155">
    <property type="term" value="P:cell adhesion"/>
    <property type="evidence" value="ECO:0007669"/>
    <property type="project" value="InterPro"/>
</dbReference>
<dbReference type="Gene3D" id="2.60.40.1090">
    <property type="entry name" value="Fimbrial-type adhesion domain"/>
    <property type="match status" value="1"/>
</dbReference>
<comment type="caution">
    <text evidence="1">The sequence shown here is derived from an EMBL/GenBank/DDBJ whole genome shotgun (WGS) entry which is preliminary data.</text>
</comment>
<reference evidence="1" key="2">
    <citation type="submission" date="2018-07" db="EMBL/GenBank/DDBJ databases">
        <authorList>
            <consortium name="NCBI Pathogen Detection Project"/>
        </authorList>
    </citation>
    <scope>NUCLEOTIDE SEQUENCE</scope>
    <source>
        <strain evidence="1">M138</strain>
    </source>
</reference>
<evidence type="ECO:0000313" key="1">
    <source>
        <dbReference type="EMBL" id="HAC6678840.1"/>
    </source>
</evidence>
<reference evidence="1" key="1">
    <citation type="journal article" date="2018" name="Genome Biol.">
        <title>SKESA: strategic k-mer extension for scrupulous assemblies.</title>
        <authorList>
            <person name="Souvorov A."/>
            <person name="Agarwala R."/>
            <person name="Lipman D.J."/>
        </authorList>
    </citation>
    <scope>NUCLEOTIDE SEQUENCE</scope>
    <source>
        <strain evidence="1">M138</strain>
    </source>
</reference>
<dbReference type="AlphaFoldDB" id="A0A702FCP8"/>
<dbReference type="GO" id="GO:0009289">
    <property type="term" value="C:pilus"/>
    <property type="evidence" value="ECO:0007669"/>
    <property type="project" value="InterPro"/>
</dbReference>
<gene>
    <name evidence="1" type="ORF">G0D12_24750</name>
</gene>
<dbReference type="EMBL" id="DAAMHJ010000037">
    <property type="protein sequence ID" value="HAC6678840.1"/>
    <property type="molecule type" value="Genomic_DNA"/>
</dbReference>
<proteinExistence type="predicted"/>
<dbReference type="InterPro" id="IPR036937">
    <property type="entry name" value="Adhesion_dom_fimbrial_sf"/>
</dbReference>
<name>A0A702FCP8_SALET</name>
<dbReference type="InterPro" id="IPR008966">
    <property type="entry name" value="Adhesion_dom_sf"/>
</dbReference>
<dbReference type="SUPFAM" id="SSF49401">
    <property type="entry name" value="Bacterial adhesins"/>
    <property type="match status" value="1"/>
</dbReference>
<sequence length="161" mass="16764">MSGIASTASANTGEVQFIGAVTDTTCNINPEVDGVMKSTIQLGTMKTDGSGTQDVYFNLVPDTEDCLKKTSASVGWQSAGFDNNGLVNMKGDATGASIELVAVNSKVANEKVTFNKQNIEFGNGTDAIGKFQFKTKLVKNSTTNATPGTVISSAAYAVAYK</sequence>
<organism evidence="1">
    <name type="scientific">Salmonella enterica subsp. enterica serovar Eastbourne</name>
    <dbReference type="NCBI Taxonomy" id="486993"/>
    <lineage>
        <taxon>Bacteria</taxon>
        <taxon>Pseudomonadati</taxon>
        <taxon>Pseudomonadota</taxon>
        <taxon>Gammaproteobacteria</taxon>
        <taxon>Enterobacterales</taxon>
        <taxon>Enterobacteriaceae</taxon>
        <taxon>Salmonella</taxon>
    </lineage>
</organism>
<accession>A0A702FCP8</accession>
<protein>
    <submittedName>
        <fullName evidence="1">Fimbrial protein</fullName>
    </submittedName>
</protein>